<dbReference type="EMBL" id="ML977326">
    <property type="protein sequence ID" value="KAF2113992.1"/>
    <property type="molecule type" value="Genomic_DNA"/>
</dbReference>
<gene>
    <name evidence="1" type="ORF">BDV96DRAFT_647481</name>
</gene>
<dbReference type="AlphaFoldDB" id="A0A6A5Z3K8"/>
<proteinExistence type="predicted"/>
<dbReference type="OrthoDB" id="3219396at2759"/>
<organism evidence="1 2">
    <name type="scientific">Lophiotrema nucula</name>
    <dbReference type="NCBI Taxonomy" id="690887"/>
    <lineage>
        <taxon>Eukaryota</taxon>
        <taxon>Fungi</taxon>
        <taxon>Dikarya</taxon>
        <taxon>Ascomycota</taxon>
        <taxon>Pezizomycotina</taxon>
        <taxon>Dothideomycetes</taxon>
        <taxon>Pleosporomycetidae</taxon>
        <taxon>Pleosporales</taxon>
        <taxon>Lophiotremataceae</taxon>
        <taxon>Lophiotrema</taxon>
    </lineage>
</organism>
<evidence type="ECO:0000313" key="1">
    <source>
        <dbReference type="EMBL" id="KAF2113992.1"/>
    </source>
</evidence>
<evidence type="ECO:0008006" key="3">
    <source>
        <dbReference type="Google" id="ProtNLM"/>
    </source>
</evidence>
<reference evidence="1" key="1">
    <citation type="journal article" date="2020" name="Stud. Mycol.">
        <title>101 Dothideomycetes genomes: a test case for predicting lifestyles and emergence of pathogens.</title>
        <authorList>
            <person name="Haridas S."/>
            <person name="Albert R."/>
            <person name="Binder M."/>
            <person name="Bloem J."/>
            <person name="Labutti K."/>
            <person name="Salamov A."/>
            <person name="Andreopoulos B."/>
            <person name="Baker S."/>
            <person name="Barry K."/>
            <person name="Bills G."/>
            <person name="Bluhm B."/>
            <person name="Cannon C."/>
            <person name="Castanera R."/>
            <person name="Culley D."/>
            <person name="Daum C."/>
            <person name="Ezra D."/>
            <person name="Gonzalez J."/>
            <person name="Henrissat B."/>
            <person name="Kuo A."/>
            <person name="Liang C."/>
            <person name="Lipzen A."/>
            <person name="Lutzoni F."/>
            <person name="Magnuson J."/>
            <person name="Mondo S."/>
            <person name="Nolan M."/>
            <person name="Ohm R."/>
            <person name="Pangilinan J."/>
            <person name="Park H.-J."/>
            <person name="Ramirez L."/>
            <person name="Alfaro M."/>
            <person name="Sun H."/>
            <person name="Tritt A."/>
            <person name="Yoshinaga Y."/>
            <person name="Zwiers L.-H."/>
            <person name="Turgeon B."/>
            <person name="Goodwin S."/>
            <person name="Spatafora J."/>
            <person name="Crous P."/>
            <person name="Grigoriev I."/>
        </authorList>
    </citation>
    <scope>NUCLEOTIDE SEQUENCE</scope>
    <source>
        <strain evidence="1">CBS 627.86</strain>
    </source>
</reference>
<accession>A0A6A5Z3K8</accession>
<dbReference type="Proteomes" id="UP000799770">
    <property type="component" value="Unassembled WGS sequence"/>
</dbReference>
<name>A0A6A5Z3K8_9PLEO</name>
<protein>
    <recommendedName>
        <fullName evidence="3">F-box domain-containing protein</fullName>
    </recommendedName>
</protein>
<evidence type="ECO:0000313" key="2">
    <source>
        <dbReference type="Proteomes" id="UP000799770"/>
    </source>
</evidence>
<sequence>MPTLLDLPDELLLLVGDQFDGRTHNNDLSSLSLANQRLRHIAQEKLLCDPCFNLTNIHAYLWELCKNPGLLPRIRQLEIRSSRDGRADDDYYASRGALPRILRPHYQRNDPQNYDAIECPPALPQWPGFLDSCSQVIISTCGAPYSDIHPWLQDLRTDIMPALFGILLAILPNLKEMYFANGWLMDFTIFSSLRTLRHRPLLPRGWAHNYLEHAINKIADKIEVLEFPTDVDGVHWILSQTPFDFRKFKNLRRLSIPMQLLTEFRRHETPPNPSSFIPETVELLRISEASYPAINFVNEVCLAKKHGRFPYLQRVELYYYSTIKQIKSLARRFRCPHPIHDVRRMFLDAELGLYMYFPSVIIRTAEVGETPWKLREEGLLKQLEDDVYEKYVMYGMVRAPAFELGVDATGDLEMTDY</sequence>
<keyword evidence="2" id="KW-1185">Reference proteome</keyword>